<keyword evidence="12" id="KW-0547">Nucleotide-binding</keyword>
<dbReference type="Pfam" id="PF02518">
    <property type="entry name" value="HATPase_c"/>
    <property type="match status" value="1"/>
</dbReference>
<gene>
    <name evidence="23" type="ORF">NITHO_1190004</name>
</gene>
<dbReference type="PANTHER" id="PTHR24421">
    <property type="entry name" value="NITRATE/NITRITE SENSOR PROTEIN NARX-RELATED"/>
    <property type="match status" value="1"/>
</dbReference>
<evidence type="ECO:0000259" key="22">
    <source>
        <dbReference type="PROSITE" id="PS50885"/>
    </source>
</evidence>
<dbReference type="GO" id="GO:0051539">
    <property type="term" value="F:4 iron, 4 sulfur cluster binding"/>
    <property type="evidence" value="ECO:0007669"/>
    <property type="project" value="UniProtKB-KW"/>
</dbReference>
<evidence type="ECO:0000256" key="2">
    <source>
        <dbReference type="ARBA" id="ARBA00001966"/>
    </source>
</evidence>
<dbReference type="SMART" id="SM00387">
    <property type="entry name" value="HATPase_c"/>
    <property type="match status" value="1"/>
</dbReference>
<dbReference type="PANTHER" id="PTHR24421:SF10">
    <property type="entry name" value="NITRATE_NITRITE SENSOR PROTEIN NARQ"/>
    <property type="match status" value="1"/>
</dbReference>
<dbReference type="AlphaFoldDB" id="I4ECS1"/>
<evidence type="ECO:0000256" key="6">
    <source>
        <dbReference type="ARBA" id="ARBA00017322"/>
    </source>
</evidence>
<keyword evidence="8" id="KW-0963">Cytoplasm</keyword>
<keyword evidence="7" id="KW-0004">4Fe-4S</keyword>
<dbReference type="GO" id="GO:0016020">
    <property type="term" value="C:membrane"/>
    <property type="evidence" value="ECO:0007669"/>
    <property type="project" value="UniProtKB-SubCell"/>
</dbReference>
<dbReference type="PROSITE" id="PS50885">
    <property type="entry name" value="HAMP"/>
    <property type="match status" value="1"/>
</dbReference>
<dbReference type="GO" id="GO:0046983">
    <property type="term" value="F:protein dimerization activity"/>
    <property type="evidence" value="ECO:0007669"/>
    <property type="project" value="InterPro"/>
</dbReference>
<dbReference type="InterPro" id="IPR003594">
    <property type="entry name" value="HATPase_dom"/>
</dbReference>
<comment type="subcellular location">
    <subcellularLocation>
        <location evidence="4">Cytoplasm</location>
    </subcellularLocation>
    <subcellularLocation>
        <location evidence="3">Membrane</location>
    </subcellularLocation>
</comment>
<evidence type="ECO:0000256" key="12">
    <source>
        <dbReference type="ARBA" id="ARBA00022741"/>
    </source>
</evidence>
<evidence type="ECO:0000256" key="15">
    <source>
        <dbReference type="ARBA" id="ARBA00023004"/>
    </source>
</evidence>
<reference evidence="23 24" key="1">
    <citation type="journal article" date="2012" name="ISME J.">
        <title>Nitrification expanded: discovery, physiology and genomics of a nitrite-oxidizing bacterium from the phylum Chloroflexi.</title>
        <authorList>
            <person name="Sorokin D.Y."/>
            <person name="Lucker S."/>
            <person name="Vejmelkova D."/>
            <person name="Kostrikina N.A."/>
            <person name="Kleerebezem R."/>
            <person name="Rijpstra W.I."/>
            <person name="Damste J.S."/>
            <person name="Le Paslier D."/>
            <person name="Muyzer G."/>
            <person name="Wagner M."/>
            <person name="van Loosdrecht M.C."/>
            <person name="Daims H."/>
        </authorList>
    </citation>
    <scope>NUCLEOTIDE SEQUENCE [LARGE SCALE GENOMIC DNA]</scope>
    <source>
        <strain evidence="24">none</strain>
    </source>
</reference>
<dbReference type="RefSeq" id="WP_008474635.1">
    <property type="nucleotide sequence ID" value="NZ_CAGS01000023.1"/>
</dbReference>
<feature type="domain" description="Histidine kinase" evidence="21">
    <location>
        <begin position="240"/>
        <end position="331"/>
    </location>
</feature>
<evidence type="ECO:0000256" key="5">
    <source>
        <dbReference type="ARBA" id="ARBA00012438"/>
    </source>
</evidence>
<comment type="function">
    <text evidence="18">Member of the two-component regulatory system NreB/NreC involved in the control of dissimilatory nitrate/nitrite reduction in response to oxygen. NreB functions as a direct oxygen sensor histidine kinase which is autophosphorylated, in the absence of oxygen, probably at the conserved histidine residue, and transfers its phosphate group probably to a conserved aspartate residue of NreC. NreB/NreC activates the expression of the nitrate (narGHJI) and nitrite (nir) reductase operons, as well as the putative nitrate transporter gene narT.</text>
</comment>
<keyword evidence="15" id="KW-0408">Iron</keyword>
<evidence type="ECO:0000256" key="13">
    <source>
        <dbReference type="ARBA" id="ARBA00022777"/>
    </source>
</evidence>
<feature type="transmembrane region" description="Helical" evidence="20">
    <location>
        <begin position="6"/>
        <end position="28"/>
    </location>
</feature>
<name>I4ECS1_9BACT</name>
<evidence type="ECO:0000256" key="14">
    <source>
        <dbReference type="ARBA" id="ARBA00022840"/>
    </source>
</evidence>
<evidence type="ECO:0000256" key="9">
    <source>
        <dbReference type="ARBA" id="ARBA00022553"/>
    </source>
</evidence>
<dbReference type="GO" id="GO:0005524">
    <property type="term" value="F:ATP binding"/>
    <property type="evidence" value="ECO:0007669"/>
    <property type="project" value="UniProtKB-KW"/>
</dbReference>
<feature type="domain" description="HAMP" evidence="22">
    <location>
        <begin position="63"/>
        <end position="117"/>
    </location>
</feature>
<protein>
    <recommendedName>
        <fullName evidence="6">Oxygen sensor histidine kinase NreB</fullName>
        <ecNumber evidence="5">2.7.13.3</ecNumber>
    </recommendedName>
    <alternativeName>
        <fullName evidence="19">Nitrogen regulation protein B</fullName>
    </alternativeName>
</protein>
<keyword evidence="20" id="KW-0472">Membrane</keyword>
<keyword evidence="16" id="KW-0902">Two-component regulatory system</keyword>
<evidence type="ECO:0000256" key="16">
    <source>
        <dbReference type="ARBA" id="ARBA00023012"/>
    </source>
</evidence>
<dbReference type="Gene3D" id="1.20.5.1930">
    <property type="match status" value="1"/>
</dbReference>
<evidence type="ECO:0000256" key="1">
    <source>
        <dbReference type="ARBA" id="ARBA00000085"/>
    </source>
</evidence>
<evidence type="ECO:0000256" key="4">
    <source>
        <dbReference type="ARBA" id="ARBA00004496"/>
    </source>
</evidence>
<evidence type="ECO:0000256" key="7">
    <source>
        <dbReference type="ARBA" id="ARBA00022485"/>
    </source>
</evidence>
<dbReference type="Gene3D" id="6.10.340.10">
    <property type="match status" value="1"/>
</dbReference>
<evidence type="ECO:0000256" key="20">
    <source>
        <dbReference type="SAM" id="Phobius"/>
    </source>
</evidence>
<dbReference type="Gene3D" id="3.30.565.10">
    <property type="entry name" value="Histidine kinase-like ATPase, C-terminal domain"/>
    <property type="match status" value="1"/>
</dbReference>
<dbReference type="InterPro" id="IPR011712">
    <property type="entry name" value="Sig_transdc_His_kin_sub3_dim/P"/>
</dbReference>
<organism evidence="23 24">
    <name type="scientific">Nitrolancea hollandica Lb</name>
    <dbReference type="NCBI Taxonomy" id="1129897"/>
    <lineage>
        <taxon>Bacteria</taxon>
        <taxon>Pseudomonadati</taxon>
        <taxon>Thermomicrobiota</taxon>
        <taxon>Thermomicrobia</taxon>
        <taxon>Sphaerobacterales</taxon>
        <taxon>Sphaerobacterineae</taxon>
        <taxon>Sphaerobacteraceae</taxon>
        <taxon>Nitrolancea</taxon>
    </lineage>
</organism>
<evidence type="ECO:0000256" key="8">
    <source>
        <dbReference type="ARBA" id="ARBA00022490"/>
    </source>
</evidence>
<dbReference type="CDD" id="cd16917">
    <property type="entry name" value="HATPase_UhpB-NarQ-NarX-like"/>
    <property type="match status" value="1"/>
</dbReference>
<keyword evidence="24" id="KW-1185">Reference proteome</keyword>
<dbReference type="GO" id="GO:0005737">
    <property type="term" value="C:cytoplasm"/>
    <property type="evidence" value="ECO:0007669"/>
    <property type="project" value="UniProtKB-SubCell"/>
</dbReference>
<evidence type="ECO:0000256" key="19">
    <source>
        <dbReference type="ARBA" id="ARBA00030800"/>
    </source>
</evidence>
<evidence type="ECO:0000313" key="24">
    <source>
        <dbReference type="Proteomes" id="UP000004221"/>
    </source>
</evidence>
<keyword evidence="13 23" id="KW-0418">Kinase</keyword>
<evidence type="ECO:0000256" key="11">
    <source>
        <dbReference type="ARBA" id="ARBA00022723"/>
    </source>
</evidence>
<keyword evidence="9" id="KW-0597">Phosphoprotein</keyword>
<evidence type="ECO:0000256" key="3">
    <source>
        <dbReference type="ARBA" id="ARBA00004370"/>
    </source>
</evidence>
<dbReference type="InterPro" id="IPR005467">
    <property type="entry name" value="His_kinase_dom"/>
</dbReference>
<dbReference type="Pfam" id="PF07730">
    <property type="entry name" value="HisKA_3"/>
    <property type="match status" value="1"/>
</dbReference>
<dbReference type="InterPro" id="IPR050482">
    <property type="entry name" value="Sensor_HK_TwoCompSys"/>
</dbReference>
<feature type="transmembrane region" description="Helical" evidence="20">
    <location>
        <begin position="40"/>
        <end position="62"/>
    </location>
</feature>
<keyword evidence="11" id="KW-0479">Metal-binding</keyword>
<comment type="caution">
    <text evidence="23">The sequence shown here is derived from an EMBL/GenBank/DDBJ whole genome shotgun (WGS) entry which is preliminary data.</text>
</comment>
<comment type="catalytic activity">
    <reaction evidence="1">
        <text>ATP + protein L-histidine = ADP + protein N-phospho-L-histidine.</text>
        <dbReference type="EC" id="2.7.13.3"/>
    </reaction>
</comment>
<accession>I4ECS1</accession>
<dbReference type="PRINTS" id="PR00344">
    <property type="entry name" value="BCTRLSENSOR"/>
</dbReference>
<dbReference type="SMART" id="SM00304">
    <property type="entry name" value="HAMP"/>
    <property type="match status" value="1"/>
</dbReference>
<keyword evidence="17" id="KW-0411">Iron-sulfur</keyword>
<sequence>MLSLPIFYKVLIANSIIVVLGAVAGTALTLHTTGSTSSVYALVALFVSIGTLASILVNYVVLRAALQPLSVLERTVDQVRLGNFSVRAQRATFSDPSIEALTDTFNGMLDTIERYRDRLHELSMRVVTAQEEERKRISRELHDGTAQALTAQLLRLKTIEATGKTLDSAVLADLIEMTAVVLEEVRHMAHELRPPSLDDLGLYASLEGLADQCGDRFGLPVRFHAERSKRRLSPNIELAIYRIVHGALTNVIEHAGATYATVSMQINEETVDVCIADNGRGFDPAAPNRRTGRGLGIFGMQERASLVGGKLIISSAPEQGTTVRLIVPLHANAGRLLTESMIEARTW</sequence>
<dbReference type="PROSITE" id="PS50109">
    <property type="entry name" value="HIS_KIN"/>
    <property type="match status" value="1"/>
</dbReference>
<keyword evidence="10" id="KW-0808">Transferase</keyword>
<dbReference type="InterPro" id="IPR004358">
    <property type="entry name" value="Sig_transdc_His_kin-like_C"/>
</dbReference>
<keyword evidence="20" id="KW-1133">Transmembrane helix</keyword>
<keyword evidence="14" id="KW-0067">ATP-binding</keyword>
<dbReference type="Proteomes" id="UP000004221">
    <property type="component" value="Unassembled WGS sequence"/>
</dbReference>
<keyword evidence="20 23" id="KW-0812">Transmembrane</keyword>
<dbReference type="EC" id="2.7.13.3" evidence="5"/>
<evidence type="ECO:0000313" key="23">
    <source>
        <dbReference type="EMBL" id="CCF82483.1"/>
    </source>
</evidence>
<dbReference type="SUPFAM" id="SSF55874">
    <property type="entry name" value="ATPase domain of HSP90 chaperone/DNA topoisomerase II/histidine kinase"/>
    <property type="match status" value="1"/>
</dbReference>
<dbReference type="InterPro" id="IPR036890">
    <property type="entry name" value="HATPase_C_sf"/>
</dbReference>
<evidence type="ECO:0000256" key="18">
    <source>
        <dbReference type="ARBA" id="ARBA00024827"/>
    </source>
</evidence>
<dbReference type="InterPro" id="IPR003660">
    <property type="entry name" value="HAMP_dom"/>
</dbReference>
<dbReference type="EMBL" id="CAGS01000023">
    <property type="protein sequence ID" value="CCF82483.1"/>
    <property type="molecule type" value="Genomic_DNA"/>
</dbReference>
<comment type="cofactor">
    <cofactor evidence="2">
        <name>[4Fe-4S] cluster</name>
        <dbReference type="ChEBI" id="CHEBI:49883"/>
    </cofactor>
</comment>
<evidence type="ECO:0000256" key="17">
    <source>
        <dbReference type="ARBA" id="ARBA00023014"/>
    </source>
</evidence>
<dbReference type="GO" id="GO:0046872">
    <property type="term" value="F:metal ion binding"/>
    <property type="evidence" value="ECO:0007669"/>
    <property type="project" value="UniProtKB-KW"/>
</dbReference>
<evidence type="ECO:0000256" key="10">
    <source>
        <dbReference type="ARBA" id="ARBA00022679"/>
    </source>
</evidence>
<proteinExistence type="predicted"/>
<evidence type="ECO:0000259" key="21">
    <source>
        <dbReference type="PROSITE" id="PS50109"/>
    </source>
</evidence>
<dbReference type="GO" id="GO:0000155">
    <property type="term" value="F:phosphorelay sensor kinase activity"/>
    <property type="evidence" value="ECO:0007669"/>
    <property type="project" value="InterPro"/>
</dbReference>